<keyword evidence="8 12" id="KW-0808">Transferase</keyword>
<dbReference type="GO" id="GO:0070475">
    <property type="term" value="P:rRNA base methylation"/>
    <property type="evidence" value="ECO:0007669"/>
    <property type="project" value="TreeGrafter"/>
</dbReference>
<proteinExistence type="inferred from homology"/>
<gene>
    <name evidence="15" type="ORF">FHW18_004326</name>
</gene>
<evidence type="ECO:0000259" key="14">
    <source>
        <dbReference type="Pfam" id="PF20260"/>
    </source>
</evidence>
<feature type="domain" description="Ribosomal RNA small subunit methyltransferase E methyltransferase" evidence="13">
    <location>
        <begin position="74"/>
        <end position="244"/>
    </location>
</feature>
<dbReference type="InterPro" id="IPR046886">
    <property type="entry name" value="RsmE_MTase_dom"/>
</dbReference>
<dbReference type="GO" id="GO:0005737">
    <property type="term" value="C:cytoplasm"/>
    <property type="evidence" value="ECO:0007669"/>
    <property type="project" value="UniProtKB-SubCell"/>
</dbReference>
<dbReference type="AlphaFoldDB" id="A0A7Y9LMJ1"/>
<dbReference type="InterPro" id="IPR015947">
    <property type="entry name" value="PUA-like_sf"/>
</dbReference>
<dbReference type="EC" id="2.1.1.193" evidence="3 12"/>
<evidence type="ECO:0000256" key="8">
    <source>
        <dbReference type="ARBA" id="ARBA00022679"/>
    </source>
</evidence>
<dbReference type="SUPFAM" id="SSF88697">
    <property type="entry name" value="PUA domain-like"/>
    <property type="match status" value="1"/>
</dbReference>
<evidence type="ECO:0000256" key="6">
    <source>
        <dbReference type="ARBA" id="ARBA00022552"/>
    </source>
</evidence>
<name>A0A7Y9LMJ1_9BURK</name>
<comment type="subcellular location">
    <subcellularLocation>
        <location evidence="1 12">Cytoplasm</location>
    </subcellularLocation>
</comment>
<evidence type="ECO:0000259" key="13">
    <source>
        <dbReference type="Pfam" id="PF04452"/>
    </source>
</evidence>
<reference evidence="15 16" key="1">
    <citation type="submission" date="2020-07" db="EMBL/GenBank/DDBJ databases">
        <title>Genomic Encyclopedia of Type Strains, Phase IV (KMG-V): Genome sequencing to study the core and pangenomes of soil and plant-associated prokaryotes.</title>
        <authorList>
            <person name="Whitman W."/>
        </authorList>
    </citation>
    <scope>NUCLEOTIDE SEQUENCE [LARGE SCALE GENOMIC DNA]</scope>
    <source>
        <strain evidence="15 16">SAS40</strain>
    </source>
</reference>
<dbReference type="Gene3D" id="2.40.240.20">
    <property type="entry name" value="Hypothetical PUA domain-like, domain 1"/>
    <property type="match status" value="1"/>
</dbReference>
<keyword evidence="7 12" id="KW-0489">Methyltransferase</keyword>
<evidence type="ECO:0000256" key="11">
    <source>
        <dbReference type="ARBA" id="ARBA00047944"/>
    </source>
</evidence>
<dbReference type="InterPro" id="IPR006700">
    <property type="entry name" value="RsmE"/>
</dbReference>
<dbReference type="EMBL" id="JACBYR010000002">
    <property type="protein sequence ID" value="NYE85019.1"/>
    <property type="molecule type" value="Genomic_DNA"/>
</dbReference>
<dbReference type="PANTHER" id="PTHR30027:SF3">
    <property type="entry name" value="16S RRNA (URACIL(1498)-N(3))-METHYLTRANSFERASE"/>
    <property type="match status" value="1"/>
</dbReference>
<evidence type="ECO:0000256" key="10">
    <source>
        <dbReference type="ARBA" id="ARBA00025699"/>
    </source>
</evidence>
<evidence type="ECO:0000256" key="12">
    <source>
        <dbReference type="PIRNR" id="PIRNR015601"/>
    </source>
</evidence>
<evidence type="ECO:0000256" key="1">
    <source>
        <dbReference type="ARBA" id="ARBA00004496"/>
    </source>
</evidence>
<evidence type="ECO:0000313" key="16">
    <source>
        <dbReference type="Proteomes" id="UP000542125"/>
    </source>
</evidence>
<dbReference type="InterPro" id="IPR029026">
    <property type="entry name" value="tRNA_m1G_MTases_N"/>
</dbReference>
<comment type="caution">
    <text evidence="15">The sequence shown here is derived from an EMBL/GenBank/DDBJ whole genome shotgun (WGS) entry which is preliminary data.</text>
</comment>
<dbReference type="Proteomes" id="UP000542125">
    <property type="component" value="Unassembled WGS sequence"/>
</dbReference>
<organism evidence="15 16">
    <name type="scientific">Pigmentiphaga litoralis</name>
    <dbReference type="NCBI Taxonomy" id="516702"/>
    <lineage>
        <taxon>Bacteria</taxon>
        <taxon>Pseudomonadati</taxon>
        <taxon>Pseudomonadota</taxon>
        <taxon>Betaproteobacteria</taxon>
        <taxon>Burkholderiales</taxon>
        <taxon>Alcaligenaceae</taxon>
        <taxon>Pigmentiphaga</taxon>
    </lineage>
</organism>
<dbReference type="InterPro" id="IPR029028">
    <property type="entry name" value="Alpha/beta_knot_MTases"/>
</dbReference>
<dbReference type="PIRSF" id="PIRSF015601">
    <property type="entry name" value="MTase_slr0722"/>
    <property type="match status" value="1"/>
</dbReference>
<evidence type="ECO:0000256" key="5">
    <source>
        <dbReference type="ARBA" id="ARBA00022490"/>
    </source>
</evidence>
<dbReference type="Pfam" id="PF20260">
    <property type="entry name" value="PUA_4"/>
    <property type="match status" value="1"/>
</dbReference>
<dbReference type="Gene3D" id="3.40.1280.10">
    <property type="match status" value="1"/>
</dbReference>
<dbReference type="InterPro" id="IPR046887">
    <property type="entry name" value="RsmE_PUA-like"/>
</dbReference>
<dbReference type="NCBIfam" id="TIGR00046">
    <property type="entry name" value="RsmE family RNA methyltransferase"/>
    <property type="match status" value="1"/>
</dbReference>
<evidence type="ECO:0000256" key="2">
    <source>
        <dbReference type="ARBA" id="ARBA00005528"/>
    </source>
</evidence>
<comment type="function">
    <text evidence="10 12">Specifically methylates the N3 position of the uracil ring of uridine 1498 (m3U1498) in 16S rRNA. Acts on the fully assembled 30S ribosomal subunit.</text>
</comment>
<dbReference type="RefSeq" id="WP_179589038.1">
    <property type="nucleotide sequence ID" value="NZ_JACBYR010000002.1"/>
</dbReference>
<keyword evidence="9 12" id="KW-0949">S-adenosyl-L-methionine</keyword>
<dbReference type="CDD" id="cd18084">
    <property type="entry name" value="RsmE-like"/>
    <property type="match status" value="1"/>
</dbReference>
<evidence type="ECO:0000256" key="4">
    <source>
        <dbReference type="ARBA" id="ARBA00013673"/>
    </source>
</evidence>
<feature type="domain" description="Ribosomal RNA small subunit methyltransferase E PUA-like" evidence="14">
    <location>
        <begin position="20"/>
        <end position="60"/>
    </location>
</feature>
<evidence type="ECO:0000313" key="15">
    <source>
        <dbReference type="EMBL" id="NYE85019.1"/>
    </source>
</evidence>
<keyword evidence="6 12" id="KW-0698">rRNA processing</keyword>
<evidence type="ECO:0000256" key="3">
    <source>
        <dbReference type="ARBA" id="ARBA00012328"/>
    </source>
</evidence>
<comment type="similarity">
    <text evidence="2 12">Belongs to the RNA methyltransferase RsmE family.</text>
</comment>
<evidence type="ECO:0000256" key="9">
    <source>
        <dbReference type="ARBA" id="ARBA00022691"/>
    </source>
</evidence>
<keyword evidence="5 12" id="KW-0963">Cytoplasm</keyword>
<dbReference type="GO" id="GO:0070042">
    <property type="term" value="F:rRNA (uridine-N3-)-methyltransferase activity"/>
    <property type="evidence" value="ECO:0007669"/>
    <property type="project" value="TreeGrafter"/>
</dbReference>
<dbReference type="PANTHER" id="PTHR30027">
    <property type="entry name" value="RIBOSOMAL RNA SMALL SUBUNIT METHYLTRANSFERASE E"/>
    <property type="match status" value="1"/>
</dbReference>
<protein>
    <recommendedName>
        <fullName evidence="4 12">Ribosomal RNA small subunit methyltransferase E</fullName>
        <ecNumber evidence="3 12">2.1.1.193</ecNumber>
    </recommendedName>
</protein>
<dbReference type="SUPFAM" id="SSF75217">
    <property type="entry name" value="alpha/beta knot"/>
    <property type="match status" value="1"/>
</dbReference>
<dbReference type="Pfam" id="PF04452">
    <property type="entry name" value="Methyltrans_RNA"/>
    <property type="match status" value="1"/>
</dbReference>
<sequence length="251" mass="27072">MSLPRFFVDLPLAPNTRVPLPADIAHHAFRVLRLRDGEDVILFNGQGGQVPARLEAEGKGGWAALGDHDPREAELPGRITLVQGIASGDKMDWVIEKAVEVGAHAIQPIAATRSVLRLSGDRLDKRLVHWRRITVAACEQSGRNRVPQVFAPLTAEQYFLSGSGDLSSAPLRLICDPDAKDRLTILATQRPGDLANGVELLIGPEGGWSPEEMALAARHGVQPVRFGDRVLRTETAGIALVSALSATLGWI</sequence>
<keyword evidence="16" id="KW-1185">Reference proteome</keyword>
<evidence type="ECO:0000256" key="7">
    <source>
        <dbReference type="ARBA" id="ARBA00022603"/>
    </source>
</evidence>
<accession>A0A7Y9LMJ1</accession>
<comment type="catalytic activity">
    <reaction evidence="11 12">
        <text>uridine(1498) in 16S rRNA + S-adenosyl-L-methionine = N(3)-methyluridine(1498) in 16S rRNA + S-adenosyl-L-homocysteine + H(+)</text>
        <dbReference type="Rhea" id="RHEA:42920"/>
        <dbReference type="Rhea" id="RHEA-COMP:10283"/>
        <dbReference type="Rhea" id="RHEA-COMP:10284"/>
        <dbReference type="ChEBI" id="CHEBI:15378"/>
        <dbReference type="ChEBI" id="CHEBI:57856"/>
        <dbReference type="ChEBI" id="CHEBI:59789"/>
        <dbReference type="ChEBI" id="CHEBI:65315"/>
        <dbReference type="ChEBI" id="CHEBI:74502"/>
        <dbReference type="EC" id="2.1.1.193"/>
    </reaction>
</comment>
<dbReference type="NCBIfam" id="NF008692">
    <property type="entry name" value="PRK11713.1-5"/>
    <property type="match status" value="1"/>
</dbReference>